<gene>
    <name evidence="3" type="ORF">LE190_07860</name>
</gene>
<dbReference type="InterPro" id="IPR048329">
    <property type="entry name" value="PcRGLX_1st"/>
</dbReference>
<name>A0ABS7Y827_9BURK</name>
<feature type="domain" description="PcRGLX/YetA-like N-terminal RIFT barrel" evidence="2">
    <location>
        <begin position="114"/>
        <end position="169"/>
    </location>
</feature>
<dbReference type="Proteomes" id="UP001198602">
    <property type="component" value="Unassembled WGS sequence"/>
</dbReference>
<proteinExistence type="predicted"/>
<accession>A0ABS7Y827</accession>
<organism evidence="3 4">
    <name type="scientific">Massilia hydrophila</name>
    <dbReference type="NCBI Taxonomy" id="3044279"/>
    <lineage>
        <taxon>Bacteria</taxon>
        <taxon>Pseudomonadati</taxon>
        <taxon>Pseudomonadota</taxon>
        <taxon>Betaproteobacteria</taxon>
        <taxon>Burkholderiales</taxon>
        <taxon>Oxalobacteraceae</taxon>
        <taxon>Telluria group</taxon>
        <taxon>Massilia</taxon>
    </lineage>
</organism>
<keyword evidence="4" id="KW-1185">Reference proteome</keyword>
<reference evidence="3 4" key="1">
    <citation type="submission" date="2021-07" db="EMBL/GenBank/DDBJ databases">
        <title>Characterization of Violacein-producing bacteria and related species.</title>
        <authorList>
            <person name="Wilson H.S."/>
            <person name="De Leon M.E."/>
        </authorList>
    </citation>
    <scope>NUCLEOTIDE SEQUENCE [LARGE SCALE GENOMIC DNA]</scope>
    <source>
        <strain evidence="3 4">HSC-2F05</strain>
    </source>
</reference>
<evidence type="ECO:0000259" key="2">
    <source>
        <dbReference type="Pfam" id="PF19501"/>
    </source>
</evidence>
<keyword evidence="1" id="KW-0732">Signal</keyword>
<feature type="chain" id="PRO_5046938277" description="PcRGLX/YetA-like N-terminal RIFT barrel domain-containing protein" evidence="1">
    <location>
        <begin position="24"/>
        <end position="761"/>
    </location>
</feature>
<dbReference type="EMBL" id="JAHYBX010000002">
    <property type="protein sequence ID" value="MCA1855840.1"/>
    <property type="molecule type" value="Genomic_DNA"/>
</dbReference>
<protein>
    <recommendedName>
        <fullName evidence="2">PcRGLX/YetA-like N-terminal RIFT barrel domain-containing protein</fullName>
    </recommendedName>
</protein>
<evidence type="ECO:0000256" key="1">
    <source>
        <dbReference type="SAM" id="SignalP"/>
    </source>
</evidence>
<dbReference type="PROSITE" id="PS51257">
    <property type="entry name" value="PROKAR_LIPOPROTEIN"/>
    <property type="match status" value="1"/>
</dbReference>
<feature type="signal peptide" evidence="1">
    <location>
        <begin position="1"/>
        <end position="23"/>
    </location>
</feature>
<sequence length="761" mass="81490">MTSLTRNTFALRVLSTLVCATLAACGGGNESDDMTLAASSSAVAPVLPAPPVSTSQQPAPVQTEPASTVTTQQGAMGSSSSLVSRGLISRETTNIIASDAITDVRLESTNSLTSQTNVPITFGQVFAVGALLPSNSLTGRLDDGSQLPLQVDVKAIHADGSVRHAVISAVVPSLGNGYVRTMSLLKSNAAATVSSVTPANALNNGFTASVQASINGIQYTASADSLLRQGARATWLSGAVANEWHVSAPLVTSSGVAHPHLTARFAIRWYDSIKKARVDVTVENNWAYEAAPQNFIYDAKVTVGGVPVFTKPGMTHYHHARWRKLFWWGGAEPEVNVKHNTAYLIQTKAVPNYDQTIAVAETSLAKAKTGWVGAKTEPMGIGEAASYMPQTGGRDDIGILPGWATRYLLSMDKRAKEVTLGTGTLAGSWSSHFRDKKTDRPISIIDYPYMTLLGNATDTRNPATGQREAFPACAASTLCTNPNKHDSSHQPSLAYLPYLVTGDYYYLEELQFWATYNLLSPNPGYRGYAKGLVYRTQVRAQAWNLRTLAQAAYITPDNDRLKGHFNQIMANNLDWYSNTFLNPATSNQLGVLTSGSALVYSSQLATSPWQDDFFTAALGYTLDLGFTKADALLKWKTKFVVERMAGNGACWIGATMYSFNVRSSTSSPIYSTIAEAYRQSDPVYGSMACGSAGMLTALGLKPGEMLGYANSATGYPANMQPALAYGAQSGGAIGQKAWQIFAARTVKPDYSKAPQFAIIPR</sequence>
<evidence type="ECO:0000313" key="3">
    <source>
        <dbReference type="EMBL" id="MCA1855840.1"/>
    </source>
</evidence>
<comment type="caution">
    <text evidence="3">The sequence shown here is derived from an EMBL/GenBank/DDBJ whole genome shotgun (WGS) entry which is preliminary data.</text>
</comment>
<evidence type="ECO:0000313" key="4">
    <source>
        <dbReference type="Proteomes" id="UP001198602"/>
    </source>
</evidence>
<dbReference type="Pfam" id="PF19501">
    <property type="entry name" value="PcRGLX_1st"/>
    <property type="match status" value="1"/>
</dbReference>